<evidence type="ECO:0000259" key="1">
    <source>
        <dbReference type="Pfam" id="PF08241"/>
    </source>
</evidence>
<dbReference type="Gene3D" id="3.40.50.150">
    <property type="entry name" value="Vaccinia Virus protein VP39"/>
    <property type="match status" value="1"/>
</dbReference>
<comment type="caution">
    <text evidence="2">The sequence shown here is derived from an EMBL/GenBank/DDBJ whole genome shotgun (WGS) entry which is preliminary data.</text>
</comment>
<evidence type="ECO:0000313" key="2">
    <source>
        <dbReference type="EMBL" id="MBS2968404.1"/>
    </source>
</evidence>
<dbReference type="Proteomes" id="UP000682403">
    <property type="component" value="Unassembled WGS sequence"/>
</dbReference>
<accession>A0ABS5LDA7</accession>
<keyword evidence="2" id="KW-0808">Transferase</keyword>
<dbReference type="SUPFAM" id="SSF53335">
    <property type="entry name" value="S-adenosyl-L-methionine-dependent methyltransferases"/>
    <property type="match status" value="1"/>
</dbReference>
<keyword evidence="3" id="KW-1185">Reference proteome</keyword>
<dbReference type="GO" id="GO:0008168">
    <property type="term" value="F:methyltransferase activity"/>
    <property type="evidence" value="ECO:0007669"/>
    <property type="project" value="UniProtKB-KW"/>
</dbReference>
<dbReference type="EMBL" id="JAGVRK010000001">
    <property type="protein sequence ID" value="MBS2968404.1"/>
    <property type="molecule type" value="Genomic_DNA"/>
</dbReference>
<feature type="domain" description="Methyltransferase type 11" evidence="1">
    <location>
        <begin position="50"/>
        <end position="144"/>
    </location>
</feature>
<dbReference type="Pfam" id="PF08241">
    <property type="entry name" value="Methyltransf_11"/>
    <property type="match status" value="1"/>
</dbReference>
<organism evidence="2 3">
    <name type="scientific">Metabacillus flavus</name>
    <dbReference type="NCBI Taxonomy" id="2823519"/>
    <lineage>
        <taxon>Bacteria</taxon>
        <taxon>Bacillati</taxon>
        <taxon>Bacillota</taxon>
        <taxon>Bacilli</taxon>
        <taxon>Bacillales</taxon>
        <taxon>Bacillaceae</taxon>
        <taxon>Metabacillus</taxon>
    </lineage>
</organism>
<dbReference type="InterPro" id="IPR029063">
    <property type="entry name" value="SAM-dependent_MTases_sf"/>
</dbReference>
<name>A0ABS5LDA7_9BACI</name>
<evidence type="ECO:0000313" key="3">
    <source>
        <dbReference type="Proteomes" id="UP000682403"/>
    </source>
</evidence>
<proteinExistence type="predicted"/>
<dbReference type="PANTHER" id="PTHR43861">
    <property type="entry name" value="TRANS-ACONITATE 2-METHYLTRANSFERASE-RELATED"/>
    <property type="match status" value="1"/>
</dbReference>
<gene>
    <name evidence="2" type="ORF">J9317_06480</name>
</gene>
<dbReference type="GO" id="GO:0032259">
    <property type="term" value="P:methylation"/>
    <property type="evidence" value="ECO:0007669"/>
    <property type="project" value="UniProtKB-KW"/>
</dbReference>
<dbReference type="InterPro" id="IPR013216">
    <property type="entry name" value="Methyltransf_11"/>
</dbReference>
<keyword evidence="2" id="KW-0489">Methyltransferase</keyword>
<reference evidence="2 3" key="1">
    <citation type="submission" date="2021-04" db="EMBL/GenBank/DDBJ databases">
        <title>Metabacillus sp. strain KIGAM252 whole genome sequence.</title>
        <authorList>
            <person name="Seo M.-J."/>
            <person name="Cho E.-S."/>
            <person name="Hwang C.Y."/>
            <person name="Yoon D.J."/>
        </authorList>
    </citation>
    <scope>NUCLEOTIDE SEQUENCE [LARGE SCALE GENOMIC DNA]</scope>
    <source>
        <strain evidence="2 3">KIGAM252</strain>
    </source>
</reference>
<dbReference type="RefSeq" id="WP_211557161.1">
    <property type="nucleotide sequence ID" value="NZ_JAGVRK010000001.1"/>
</dbReference>
<dbReference type="CDD" id="cd02440">
    <property type="entry name" value="AdoMet_MTases"/>
    <property type="match status" value="1"/>
</dbReference>
<protein>
    <submittedName>
        <fullName evidence="2">Class I SAM-dependent methyltransferase</fullName>
    </submittedName>
</protein>
<sequence>MEFKGSKAYDEEAFFQQFMKRRNRTDSPNLRIEKPAILQLIGNPEGFSVLDLGCGDASLGLDLLEKGCSSYLGIEGSNKMFEEAIQLLEASKGKMELSSMEDYSYPPEAFDLAVSELAIHYVEDMETLFQSIFQTLKPGGRLVFSVQHPLLTSSFKSSESGESRSSWIVDDYFYSGKRVENWMGEQVVKYHRSTGEYFSALANAGFKIESLTEPKPDPEQFSNPEEYKRRMRIPLFLLFSCVKGEDFIG</sequence>